<reference evidence="1 2" key="1">
    <citation type="submission" date="2022-09" db="EMBL/GenBank/DDBJ databases">
        <authorList>
            <person name="Kop L."/>
        </authorList>
    </citation>
    <scope>NUCLEOTIDE SEQUENCE [LARGE SCALE GENOMIC DNA]</scope>
    <source>
        <strain evidence="1 2">347</strain>
    </source>
</reference>
<keyword evidence="2" id="KW-1185">Reference proteome</keyword>
<proteinExistence type="predicted"/>
<dbReference type="EMBL" id="OX336137">
    <property type="protein sequence ID" value="CAI2719371.1"/>
    <property type="molecule type" value="Genomic_DNA"/>
</dbReference>
<accession>A0ABM9HGC1</accession>
<evidence type="ECO:0000313" key="2">
    <source>
        <dbReference type="Proteomes" id="UP001157733"/>
    </source>
</evidence>
<sequence length="107" mass="12077">MEVWVKNDHLGFEVLYMFKGVAHKYRPDFLIRLTSGTMLILEVKGQDTEKDKTKRKFLDEWVQAVNNKGGFGTWTWAVSFTPSDIGEILAEYAGHPGSTKSPNKAVA</sequence>
<organism evidence="1 2">
    <name type="scientific">Nitrospina watsonii</name>
    <dbReference type="NCBI Taxonomy" id="1323948"/>
    <lineage>
        <taxon>Bacteria</taxon>
        <taxon>Pseudomonadati</taxon>
        <taxon>Nitrospinota/Tectimicrobiota group</taxon>
        <taxon>Nitrospinota</taxon>
        <taxon>Nitrospinia</taxon>
        <taxon>Nitrospinales</taxon>
        <taxon>Nitrospinaceae</taxon>
        <taxon>Nitrospina</taxon>
    </lineage>
</organism>
<dbReference type="Gene3D" id="3.40.91.30">
    <property type="match status" value="1"/>
</dbReference>
<name>A0ABM9HGC1_9BACT</name>
<gene>
    <name evidence="1" type="ORF">NSPWAT_2515</name>
</gene>
<dbReference type="Proteomes" id="UP001157733">
    <property type="component" value="Chromosome"/>
</dbReference>
<protein>
    <submittedName>
        <fullName evidence="1">Uncharacterized protein</fullName>
    </submittedName>
</protein>
<evidence type="ECO:0000313" key="1">
    <source>
        <dbReference type="EMBL" id="CAI2719371.1"/>
    </source>
</evidence>